<dbReference type="PANTHER" id="PTHR33420">
    <property type="entry name" value="FIMBRIAL SUBUNIT ELFA-RELATED"/>
    <property type="match status" value="1"/>
</dbReference>
<dbReference type="InterPro" id="IPR008966">
    <property type="entry name" value="Adhesion_dom_sf"/>
</dbReference>
<dbReference type="PANTHER" id="PTHR33420:SF12">
    <property type="entry name" value="FIMBRIN-LIKE PROTEIN FIMI-RELATED"/>
    <property type="match status" value="1"/>
</dbReference>
<dbReference type="InterPro" id="IPR036937">
    <property type="entry name" value="Adhesion_dom_fimbrial_sf"/>
</dbReference>
<evidence type="ECO:0000256" key="1">
    <source>
        <dbReference type="ARBA" id="ARBA00004561"/>
    </source>
</evidence>
<dbReference type="EMBL" id="SNVX01000003">
    <property type="protein sequence ID" value="TDN59927.1"/>
    <property type="molecule type" value="Genomic_DNA"/>
</dbReference>
<keyword evidence="3 5" id="KW-0732">Signal</keyword>
<evidence type="ECO:0000259" key="6">
    <source>
        <dbReference type="Pfam" id="PF00419"/>
    </source>
</evidence>
<dbReference type="InterPro" id="IPR050263">
    <property type="entry name" value="Bact_Fimbrial_Adh_Pro"/>
</dbReference>
<evidence type="ECO:0000256" key="3">
    <source>
        <dbReference type="ARBA" id="ARBA00022729"/>
    </source>
</evidence>
<dbReference type="AlphaFoldDB" id="A0A4R6EP81"/>
<evidence type="ECO:0000313" key="8">
    <source>
        <dbReference type="Proteomes" id="UP000295530"/>
    </source>
</evidence>
<evidence type="ECO:0000313" key="7">
    <source>
        <dbReference type="EMBL" id="TDN59927.1"/>
    </source>
</evidence>
<dbReference type="Pfam" id="PF00419">
    <property type="entry name" value="Fimbrial"/>
    <property type="match status" value="1"/>
</dbReference>
<proteinExistence type="inferred from homology"/>
<accession>A0A4R6EP81</accession>
<keyword evidence="4" id="KW-0281">Fimbrium</keyword>
<dbReference type="RefSeq" id="WP_133460660.1">
    <property type="nucleotide sequence ID" value="NZ_SNVX01000003.1"/>
</dbReference>
<organism evidence="7 8">
    <name type="scientific">Scandinavium goeteborgense</name>
    <dbReference type="NCBI Taxonomy" id="1851514"/>
    <lineage>
        <taxon>Bacteria</taxon>
        <taxon>Pseudomonadati</taxon>
        <taxon>Pseudomonadota</taxon>
        <taxon>Gammaproteobacteria</taxon>
        <taxon>Enterobacterales</taxon>
        <taxon>Enterobacteriaceae</taxon>
        <taxon>Scandinavium</taxon>
    </lineage>
</organism>
<dbReference type="GO" id="GO:0009289">
    <property type="term" value="C:pilus"/>
    <property type="evidence" value="ECO:0007669"/>
    <property type="project" value="UniProtKB-SubCell"/>
</dbReference>
<comment type="subcellular location">
    <subcellularLocation>
        <location evidence="1">Fimbrium</location>
    </subcellularLocation>
</comment>
<protein>
    <submittedName>
        <fullName evidence="7">Type 1 fimbrial protein</fullName>
    </submittedName>
</protein>
<dbReference type="Gene3D" id="2.60.40.1090">
    <property type="entry name" value="Fimbrial-type adhesion domain"/>
    <property type="match status" value="1"/>
</dbReference>
<dbReference type="OrthoDB" id="6624292at2"/>
<dbReference type="GO" id="GO:0043709">
    <property type="term" value="P:cell adhesion involved in single-species biofilm formation"/>
    <property type="evidence" value="ECO:0007669"/>
    <property type="project" value="TreeGrafter"/>
</dbReference>
<evidence type="ECO:0000256" key="2">
    <source>
        <dbReference type="ARBA" id="ARBA00006671"/>
    </source>
</evidence>
<gene>
    <name evidence="7" type="ORF">EC847_103105</name>
</gene>
<feature type="chain" id="PRO_5020327142" evidence="5">
    <location>
        <begin position="25"/>
        <end position="193"/>
    </location>
</feature>
<reference evidence="7 8" key="1">
    <citation type="submission" date="2019-03" db="EMBL/GenBank/DDBJ databases">
        <title>Genomic analyses of the natural microbiome of Caenorhabditis elegans.</title>
        <authorList>
            <person name="Samuel B."/>
        </authorList>
    </citation>
    <scope>NUCLEOTIDE SEQUENCE [LARGE SCALE GENOMIC DNA]</scope>
    <source>
        <strain evidence="7 8">BIGb0156</strain>
    </source>
</reference>
<sequence length="193" mass="19859">MNIIFKPAIVLTTLLTLSGINAHAAENNAGIIHFTGEIIEPSCEIQGTDGPDSTVKLGTYLTSAFDGTGAESDLTPFTITLVDCPVTSAGLPAVQLTFTGVTTLTNSTSLLDVSTITTTGTTAATGVGIAVSPEGKDTQHLTFDGAEGQVYIDLPAVAGDIVEAKFNARYQSFADAVTAGPADADMTVNIVYR</sequence>
<dbReference type="SUPFAM" id="SSF49401">
    <property type="entry name" value="Bacterial adhesins"/>
    <property type="match status" value="1"/>
</dbReference>
<name>A0A4R6EP81_SCAGO</name>
<feature type="signal peptide" evidence="5">
    <location>
        <begin position="1"/>
        <end position="24"/>
    </location>
</feature>
<comment type="caution">
    <text evidence="7">The sequence shown here is derived from an EMBL/GenBank/DDBJ whole genome shotgun (WGS) entry which is preliminary data.</text>
</comment>
<evidence type="ECO:0000256" key="5">
    <source>
        <dbReference type="SAM" id="SignalP"/>
    </source>
</evidence>
<keyword evidence="8" id="KW-1185">Reference proteome</keyword>
<comment type="similarity">
    <text evidence="2">Belongs to the fimbrial protein family.</text>
</comment>
<feature type="domain" description="Fimbrial-type adhesion" evidence="6">
    <location>
        <begin position="32"/>
        <end position="192"/>
    </location>
</feature>
<dbReference type="InterPro" id="IPR000259">
    <property type="entry name" value="Adhesion_dom_fimbrial"/>
</dbReference>
<evidence type="ECO:0000256" key="4">
    <source>
        <dbReference type="ARBA" id="ARBA00023263"/>
    </source>
</evidence>
<dbReference type="Proteomes" id="UP000295530">
    <property type="component" value="Unassembled WGS sequence"/>
</dbReference>